<organism evidence="1 2">
    <name type="scientific">Gordonia caeni</name>
    <dbReference type="NCBI Taxonomy" id="1007097"/>
    <lineage>
        <taxon>Bacteria</taxon>
        <taxon>Bacillati</taxon>
        <taxon>Actinomycetota</taxon>
        <taxon>Actinomycetes</taxon>
        <taxon>Mycobacteriales</taxon>
        <taxon>Gordoniaceae</taxon>
        <taxon>Gordonia</taxon>
    </lineage>
</organism>
<keyword evidence="1" id="KW-0378">Hydrolase</keyword>
<evidence type="ECO:0000313" key="2">
    <source>
        <dbReference type="Proteomes" id="UP001418444"/>
    </source>
</evidence>
<dbReference type="Proteomes" id="UP001418444">
    <property type="component" value="Unassembled WGS sequence"/>
</dbReference>
<dbReference type="InterPro" id="IPR029058">
    <property type="entry name" value="AB_hydrolase_fold"/>
</dbReference>
<keyword evidence="2" id="KW-1185">Reference proteome</keyword>
<dbReference type="RefSeq" id="WP_425553025.1">
    <property type="nucleotide sequence ID" value="NZ_BAAAZW010000005.1"/>
</dbReference>
<sequence length="358" mass="39478">MLQSDLATLARVLRDDIAPHAATESVVVSDRPHARLVRYGSPDQLDLARETGAVPVLLVPPLAVTARCYDLAPGAAPRNSVVEFLLSTGTVPYVVDFGEVGRADRHLGFEDYFDSFVPRAIREVVEDFRGRSDAVDLMAWSLGGTVSLMTAANDKQLPIRSVITVGTPLNYMKLPPYPLVHRVLGPTDGRPATYALRALAGIPAPIVRTVYRGFAWQREIKKPWYILSNLDDPEALARMQVIDRFQRSLPGYPGKVAEQMLVNFIVRDELRRGTLEFENHTVDLTSITAPIFMVGSHRDAIATHAAVQHGQNLFTSSAHVEFHTVETSHLGLLSGAVAERSTWPAIAAFRDRLDAERL</sequence>
<dbReference type="GO" id="GO:0016787">
    <property type="term" value="F:hydrolase activity"/>
    <property type="evidence" value="ECO:0007669"/>
    <property type="project" value="UniProtKB-KW"/>
</dbReference>
<name>A0ABP7P7H2_9ACTN</name>
<dbReference type="EMBL" id="BAAAZW010000005">
    <property type="protein sequence ID" value="GAA3961031.1"/>
    <property type="molecule type" value="Genomic_DNA"/>
</dbReference>
<gene>
    <name evidence="1" type="ORF">GCM10022231_21380</name>
</gene>
<proteinExistence type="predicted"/>
<reference evidence="2" key="1">
    <citation type="journal article" date="2019" name="Int. J. Syst. Evol. Microbiol.">
        <title>The Global Catalogue of Microorganisms (GCM) 10K type strain sequencing project: providing services to taxonomists for standard genome sequencing and annotation.</title>
        <authorList>
            <consortium name="The Broad Institute Genomics Platform"/>
            <consortium name="The Broad Institute Genome Sequencing Center for Infectious Disease"/>
            <person name="Wu L."/>
            <person name="Ma J."/>
        </authorList>
    </citation>
    <scope>NUCLEOTIDE SEQUENCE [LARGE SCALE GENOMIC DNA]</scope>
    <source>
        <strain evidence="2">JCM 16923</strain>
    </source>
</reference>
<dbReference type="SUPFAM" id="SSF53474">
    <property type="entry name" value="alpha/beta-Hydrolases"/>
    <property type="match status" value="1"/>
</dbReference>
<dbReference type="PANTHER" id="PTHR36837">
    <property type="entry name" value="POLY(3-HYDROXYALKANOATE) POLYMERASE SUBUNIT PHAC"/>
    <property type="match status" value="1"/>
</dbReference>
<dbReference type="PANTHER" id="PTHR36837:SF2">
    <property type="entry name" value="POLY(3-HYDROXYALKANOATE) POLYMERASE SUBUNIT PHAC"/>
    <property type="match status" value="1"/>
</dbReference>
<dbReference type="InterPro" id="IPR051321">
    <property type="entry name" value="PHA/PHB_synthase"/>
</dbReference>
<dbReference type="Gene3D" id="3.40.50.1820">
    <property type="entry name" value="alpha/beta hydrolase"/>
    <property type="match status" value="1"/>
</dbReference>
<protein>
    <submittedName>
        <fullName evidence="1">Alpha/beta fold hydrolase</fullName>
    </submittedName>
</protein>
<evidence type="ECO:0000313" key="1">
    <source>
        <dbReference type="EMBL" id="GAA3961031.1"/>
    </source>
</evidence>
<accession>A0ABP7P7H2</accession>
<comment type="caution">
    <text evidence="1">The sequence shown here is derived from an EMBL/GenBank/DDBJ whole genome shotgun (WGS) entry which is preliminary data.</text>
</comment>